<dbReference type="SUPFAM" id="SSF46689">
    <property type="entry name" value="Homeodomain-like"/>
    <property type="match status" value="1"/>
</dbReference>
<reference evidence="2" key="1">
    <citation type="submission" date="2023-06" db="EMBL/GenBank/DDBJ databases">
        <title>MT1 and MT2 Draft Genomes of Novel Species.</title>
        <authorList>
            <person name="Venkateswaran K."/>
        </authorList>
    </citation>
    <scope>NUCLEOTIDE SEQUENCE</scope>
    <source>
        <strain evidence="2">F6_8S_P_1B</strain>
    </source>
</reference>
<evidence type="ECO:0000256" key="1">
    <source>
        <dbReference type="SAM" id="MobiDB-lite"/>
    </source>
</evidence>
<feature type="region of interest" description="Disordered" evidence="1">
    <location>
        <begin position="1"/>
        <end position="21"/>
    </location>
</feature>
<dbReference type="EMBL" id="JAROCF010000002">
    <property type="protein sequence ID" value="MDN4616386.1"/>
    <property type="molecule type" value="Genomic_DNA"/>
</dbReference>
<comment type="caution">
    <text evidence="2">The sequence shown here is derived from an EMBL/GenBank/DDBJ whole genome shotgun (WGS) entry which is preliminary data.</text>
</comment>
<gene>
    <name evidence="2" type="ORF">P5G50_18215</name>
</gene>
<proteinExistence type="predicted"/>
<name>A0ABT8KG03_9MICO</name>
<dbReference type="InterPro" id="IPR009057">
    <property type="entry name" value="Homeodomain-like_sf"/>
</dbReference>
<sequence length="66" mass="7461">MPRRREYPPEPALQRLREAGEKRAEADAELRAAVYAAKDAGGSVRVIAEEARISTNTVQVWLKQRK</sequence>
<evidence type="ECO:0000313" key="3">
    <source>
        <dbReference type="Proteomes" id="UP001174208"/>
    </source>
</evidence>
<organism evidence="2 3">
    <name type="scientific">Leifsonia williamsii</name>
    <dbReference type="NCBI Taxonomy" id="3035919"/>
    <lineage>
        <taxon>Bacteria</taxon>
        <taxon>Bacillati</taxon>
        <taxon>Actinomycetota</taxon>
        <taxon>Actinomycetes</taxon>
        <taxon>Micrococcales</taxon>
        <taxon>Microbacteriaceae</taxon>
        <taxon>Leifsonia</taxon>
    </lineage>
</organism>
<dbReference type="Proteomes" id="UP001174208">
    <property type="component" value="Unassembled WGS sequence"/>
</dbReference>
<accession>A0ABT8KG03</accession>
<dbReference type="RefSeq" id="WP_301209565.1">
    <property type="nucleotide sequence ID" value="NZ_JAROCF010000002.1"/>
</dbReference>
<keyword evidence="3" id="KW-1185">Reference proteome</keyword>
<evidence type="ECO:0000313" key="2">
    <source>
        <dbReference type="EMBL" id="MDN4616386.1"/>
    </source>
</evidence>
<protein>
    <recommendedName>
        <fullName evidence="4">Homeodomain-like domain-containing protein</fullName>
    </recommendedName>
</protein>
<evidence type="ECO:0008006" key="4">
    <source>
        <dbReference type="Google" id="ProtNLM"/>
    </source>
</evidence>